<dbReference type="InterPro" id="IPR014710">
    <property type="entry name" value="RmlC-like_jellyroll"/>
</dbReference>
<evidence type="ECO:0000313" key="2">
    <source>
        <dbReference type="EMBL" id="MDG3014417.1"/>
    </source>
</evidence>
<reference evidence="2" key="1">
    <citation type="submission" date="2022-08" db="EMBL/GenBank/DDBJ databases">
        <title>Genome analysis of Corynebacteriales strain.</title>
        <authorList>
            <person name="Lee S.D."/>
        </authorList>
    </citation>
    <scope>NUCLEOTIDE SEQUENCE</scope>
    <source>
        <strain evidence="2">D3-21</strain>
    </source>
</reference>
<dbReference type="Pfam" id="PF00190">
    <property type="entry name" value="Cupin_1"/>
    <property type="match status" value="1"/>
</dbReference>
<evidence type="ECO:0000313" key="3">
    <source>
        <dbReference type="Proteomes" id="UP001152755"/>
    </source>
</evidence>
<keyword evidence="3" id="KW-1185">Reference proteome</keyword>
<sequence length="212" mass="22799">MAKFREVQLNRRQALGVAGATVVPALMVPVMRASAGEPVTGEPPTLPKSATVNSFDFAGVGPQIVEPSGTITEATGDNFPVLDGNRAAVYFLTMKPGAVREPHWHPDAWELDIPLSGRGRLGVVNTDDTWSTQELRPSSEVGFVPQAYAHYIENVGTDDLRWIVVFNNNSPGDIGLSTMFGGMPTHTFTEALGLPEDGLAHAEKPSRTTYIV</sequence>
<dbReference type="Proteomes" id="UP001152755">
    <property type="component" value="Unassembled WGS sequence"/>
</dbReference>
<dbReference type="Gene3D" id="2.60.120.10">
    <property type="entry name" value="Jelly Rolls"/>
    <property type="match status" value="1"/>
</dbReference>
<dbReference type="PROSITE" id="PS51318">
    <property type="entry name" value="TAT"/>
    <property type="match status" value="1"/>
</dbReference>
<dbReference type="RefSeq" id="WP_332519588.1">
    <property type="nucleotide sequence ID" value="NZ_JANRHA010000004.1"/>
</dbReference>
<protein>
    <recommendedName>
        <fullName evidence="1">Cupin type-1 domain-containing protein</fullName>
    </recommendedName>
</protein>
<dbReference type="InterPro" id="IPR006045">
    <property type="entry name" value="Cupin_1"/>
</dbReference>
<dbReference type="EMBL" id="JANRHA010000004">
    <property type="protein sequence ID" value="MDG3014417.1"/>
    <property type="molecule type" value="Genomic_DNA"/>
</dbReference>
<dbReference type="InterPro" id="IPR006311">
    <property type="entry name" value="TAT_signal"/>
</dbReference>
<dbReference type="CDD" id="cd20306">
    <property type="entry name" value="cupin_OxDC-like"/>
    <property type="match status" value="1"/>
</dbReference>
<organism evidence="2 3">
    <name type="scientific">Speluncibacter jeojiensis</name>
    <dbReference type="NCBI Taxonomy" id="2710754"/>
    <lineage>
        <taxon>Bacteria</taxon>
        <taxon>Bacillati</taxon>
        <taxon>Actinomycetota</taxon>
        <taxon>Actinomycetes</taxon>
        <taxon>Mycobacteriales</taxon>
        <taxon>Speluncibacteraceae</taxon>
        <taxon>Speluncibacter</taxon>
    </lineage>
</organism>
<evidence type="ECO:0000259" key="1">
    <source>
        <dbReference type="SMART" id="SM00835"/>
    </source>
</evidence>
<accession>A0A9X4M069</accession>
<gene>
    <name evidence="2" type="ORF">NVS88_07590</name>
</gene>
<dbReference type="SMART" id="SM00835">
    <property type="entry name" value="Cupin_1"/>
    <property type="match status" value="1"/>
</dbReference>
<dbReference type="InterPro" id="IPR011051">
    <property type="entry name" value="RmlC_Cupin_sf"/>
</dbReference>
<dbReference type="SUPFAM" id="SSF51182">
    <property type="entry name" value="RmlC-like cupins"/>
    <property type="match status" value="1"/>
</dbReference>
<dbReference type="PANTHER" id="PTHR31238">
    <property type="entry name" value="GERMIN-LIKE PROTEIN SUBFAMILY 3 MEMBER 3"/>
    <property type="match status" value="1"/>
</dbReference>
<dbReference type="AlphaFoldDB" id="A0A9X4M069"/>
<comment type="caution">
    <text evidence="2">The sequence shown here is derived from an EMBL/GenBank/DDBJ whole genome shotgun (WGS) entry which is preliminary data.</text>
</comment>
<name>A0A9X4M069_9ACTN</name>
<proteinExistence type="predicted"/>
<feature type="domain" description="Cupin type-1" evidence="1">
    <location>
        <begin position="55"/>
        <end position="200"/>
    </location>
</feature>